<feature type="domain" description="HTH lacI-type" evidence="4">
    <location>
        <begin position="7"/>
        <end position="61"/>
    </location>
</feature>
<comment type="caution">
    <text evidence="5">The sequence shown here is derived from an EMBL/GenBank/DDBJ whole genome shotgun (WGS) entry which is preliminary data.</text>
</comment>
<dbReference type="InterPro" id="IPR010982">
    <property type="entry name" value="Lambda_DNA-bd_dom_sf"/>
</dbReference>
<evidence type="ECO:0000256" key="2">
    <source>
        <dbReference type="ARBA" id="ARBA00023125"/>
    </source>
</evidence>
<dbReference type="PROSITE" id="PS00356">
    <property type="entry name" value="HTH_LACI_1"/>
    <property type="match status" value="1"/>
</dbReference>
<evidence type="ECO:0000259" key="4">
    <source>
        <dbReference type="PROSITE" id="PS50932"/>
    </source>
</evidence>
<reference evidence="5 6" key="1">
    <citation type="submission" date="2023-04" db="EMBL/GenBank/DDBJ databases">
        <title>A novel bacteria isolated from coastal sediment.</title>
        <authorList>
            <person name="Liu X.-J."/>
            <person name="Du Z.-J."/>
        </authorList>
    </citation>
    <scope>NUCLEOTIDE SEQUENCE [LARGE SCALE GENOMIC DNA]</scope>
    <source>
        <strain evidence="5 6">SDUM461004</strain>
    </source>
</reference>
<dbReference type="RefSeq" id="WP_308985241.1">
    <property type="nucleotide sequence ID" value="NZ_JARXIC010000014.1"/>
</dbReference>
<dbReference type="PANTHER" id="PTHR30146:SF109">
    <property type="entry name" value="HTH-TYPE TRANSCRIPTIONAL REGULATOR GALS"/>
    <property type="match status" value="1"/>
</dbReference>
<dbReference type="SUPFAM" id="SSF53822">
    <property type="entry name" value="Periplasmic binding protein-like I"/>
    <property type="match status" value="1"/>
</dbReference>
<organism evidence="5 6">
    <name type="scientific">Thalassobacterium sedimentorum</name>
    <dbReference type="NCBI Taxonomy" id="3041258"/>
    <lineage>
        <taxon>Bacteria</taxon>
        <taxon>Pseudomonadati</taxon>
        <taxon>Verrucomicrobiota</taxon>
        <taxon>Opitutia</taxon>
        <taxon>Puniceicoccales</taxon>
        <taxon>Coraliomargaritaceae</taxon>
        <taxon>Thalassobacterium</taxon>
    </lineage>
</organism>
<dbReference type="PROSITE" id="PS50932">
    <property type="entry name" value="HTH_LACI_2"/>
    <property type="match status" value="1"/>
</dbReference>
<dbReference type="SMART" id="SM00354">
    <property type="entry name" value="HTH_LACI"/>
    <property type="match status" value="1"/>
</dbReference>
<protein>
    <submittedName>
        <fullName evidence="5">LacI family DNA-binding transcriptional regulator</fullName>
    </submittedName>
</protein>
<dbReference type="Gene3D" id="1.10.260.40">
    <property type="entry name" value="lambda repressor-like DNA-binding domains"/>
    <property type="match status" value="1"/>
</dbReference>
<dbReference type="GO" id="GO:0003677">
    <property type="term" value="F:DNA binding"/>
    <property type="evidence" value="ECO:0007669"/>
    <property type="project" value="UniProtKB-KW"/>
</dbReference>
<gene>
    <name evidence="5" type="ORF">QEH59_10085</name>
</gene>
<sequence>MHTSRRASLRDVAKLAGVSHVTVSRVVRENNTVAAATIAKVQAAIKQLNYKPDPALSALAAYRSNSNQGNNSQLVYLECETNNYNQTVFGGVKSETERLGYSLALHELPTTRKHQDILQRTFYHQGIRGILIGPSHTSKLHPNWDWTPFAAVSLSNLLHKPSLHAVSSDYFTGATLAIKYLRKQGIQRIGFAVNAHHEERTAHRWLGAYLSSLDGQKPAIYSDKINDTKAVKRWLQSERLDGLLTIHRAAFDATSSFNLSTVFLSQFECPATIPCISYAPQAIGVEGVRIIHHLCLNHQFGIPTEVKSVKLHPHLHEPELPI</sequence>
<dbReference type="PANTHER" id="PTHR30146">
    <property type="entry name" value="LACI-RELATED TRANSCRIPTIONAL REPRESSOR"/>
    <property type="match status" value="1"/>
</dbReference>
<dbReference type="Pfam" id="PF00356">
    <property type="entry name" value="LacI"/>
    <property type="match status" value="1"/>
</dbReference>
<keyword evidence="6" id="KW-1185">Reference proteome</keyword>
<evidence type="ECO:0000313" key="5">
    <source>
        <dbReference type="EMBL" id="MDQ8194775.1"/>
    </source>
</evidence>
<dbReference type="Gene3D" id="3.40.50.2300">
    <property type="match status" value="2"/>
</dbReference>
<dbReference type="InterPro" id="IPR028082">
    <property type="entry name" value="Peripla_BP_I"/>
</dbReference>
<evidence type="ECO:0000313" key="6">
    <source>
        <dbReference type="Proteomes" id="UP001243717"/>
    </source>
</evidence>
<dbReference type="EMBL" id="JARXIC010000014">
    <property type="protein sequence ID" value="MDQ8194775.1"/>
    <property type="molecule type" value="Genomic_DNA"/>
</dbReference>
<dbReference type="InterPro" id="IPR000843">
    <property type="entry name" value="HTH_LacI"/>
</dbReference>
<keyword evidence="1" id="KW-0805">Transcription regulation</keyword>
<proteinExistence type="predicted"/>
<evidence type="ECO:0000256" key="3">
    <source>
        <dbReference type="ARBA" id="ARBA00023163"/>
    </source>
</evidence>
<dbReference type="Proteomes" id="UP001243717">
    <property type="component" value="Unassembled WGS sequence"/>
</dbReference>
<accession>A0ABU1AJ04</accession>
<keyword evidence="3" id="KW-0804">Transcription</keyword>
<evidence type="ECO:0000256" key="1">
    <source>
        <dbReference type="ARBA" id="ARBA00023015"/>
    </source>
</evidence>
<keyword evidence="2 5" id="KW-0238">DNA-binding</keyword>
<dbReference type="CDD" id="cd01392">
    <property type="entry name" value="HTH_LacI"/>
    <property type="match status" value="1"/>
</dbReference>
<name>A0ABU1AJ04_9BACT</name>
<dbReference type="SUPFAM" id="SSF47413">
    <property type="entry name" value="lambda repressor-like DNA-binding domains"/>
    <property type="match status" value="1"/>
</dbReference>